<keyword evidence="6" id="KW-1185">Reference proteome</keyword>
<dbReference type="SMART" id="SM00347">
    <property type="entry name" value="HTH_MARR"/>
    <property type="match status" value="1"/>
</dbReference>
<dbReference type="PANTHER" id="PTHR43877">
    <property type="entry name" value="AMINOALKYLPHOSPHONATE N-ACETYLTRANSFERASE-RELATED-RELATED"/>
    <property type="match status" value="1"/>
</dbReference>
<dbReference type="SUPFAM" id="SSF55729">
    <property type="entry name" value="Acyl-CoA N-acyltransferases (Nat)"/>
    <property type="match status" value="1"/>
</dbReference>
<dbReference type="InterPro" id="IPR036388">
    <property type="entry name" value="WH-like_DNA-bd_sf"/>
</dbReference>
<protein>
    <submittedName>
        <fullName evidence="5">GNAT family N-acetyltransferase</fullName>
        <ecNumber evidence="5">2.3.1.-</ecNumber>
    </submittedName>
</protein>
<organism evidence="5 6">
    <name type="scientific">Streptomyces viridiviolaceus</name>
    <dbReference type="NCBI Taxonomy" id="68282"/>
    <lineage>
        <taxon>Bacteria</taxon>
        <taxon>Bacillati</taxon>
        <taxon>Actinomycetota</taxon>
        <taxon>Actinomycetes</taxon>
        <taxon>Kitasatosporales</taxon>
        <taxon>Streptomycetaceae</taxon>
        <taxon>Streptomyces</taxon>
    </lineage>
</organism>
<keyword evidence="2 5" id="KW-0012">Acyltransferase</keyword>
<dbReference type="EMBL" id="JBHSYM010000029">
    <property type="protein sequence ID" value="MFC7013078.1"/>
    <property type="molecule type" value="Genomic_DNA"/>
</dbReference>
<dbReference type="InterPro" id="IPR050832">
    <property type="entry name" value="Bact_Acetyltransf"/>
</dbReference>
<dbReference type="PROSITE" id="PS50995">
    <property type="entry name" value="HTH_MARR_2"/>
    <property type="match status" value="1"/>
</dbReference>
<comment type="caution">
    <text evidence="5">The sequence shown here is derived from an EMBL/GenBank/DDBJ whole genome shotgun (WGS) entry which is preliminary data.</text>
</comment>
<feature type="domain" description="HTH marR-type" evidence="3">
    <location>
        <begin position="1"/>
        <end position="144"/>
    </location>
</feature>
<dbReference type="SUPFAM" id="SSF46785">
    <property type="entry name" value="Winged helix' DNA-binding domain"/>
    <property type="match status" value="1"/>
</dbReference>
<dbReference type="InterPro" id="IPR016181">
    <property type="entry name" value="Acyl_CoA_acyltransferase"/>
</dbReference>
<name>A0ABW2E3N4_9ACTN</name>
<accession>A0ABW2E3N4</accession>
<dbReference type="Pfam" id="PF12802">
    <property type="entry name" value="MarR_2"/>
    <property type="match status" value="1"/>
</dbReference>
<proteinExistence type="predicted"/>
<evidence type="ECO:0000259" key="3">
    <source>
        <dbReference type="PROSITE" id="PS50995"/>
    </source>
</evidence>
<evidence type="ECO:0000313" key="5">
    <source>
        <dbReference type="EMBL" id="MFC7013078.1"/>
    </source>
</evidence>
<dbReference type="InterPro" id="IPR036390">
    <property type="entry name" value="WH_DNA-bd_sf"/>
</dbReference>
<dbReference type="InterPro" id="IPR000835">
    <property type="entry name" value="HTH_MarR-typ"/>
</dbReference>
<dbReference type="Proteomes" id="UP001596409">
    <property type="component" value="Unassembled WGS sequence"/>
</dbReference>
<dbReference type="RefSeq" id="WP_189873456.1">
    <property type="nucleotide sequence ID" value="NZ_BMWA01000012.1"/>
</dbReference>
<evidence type="ECO:0000256" key="2">
    <source>
        <dbReference type="ARBA" id="ARBA00023315"/>
    </source>
</evidence>
<dbReference type="PANTHER" id="PTHR43877:SF2">
    <property type="entry name" value="AMINOALKYLPHOSPHONATE N-ACETYLTRANSFERASE-RELATED"/>
    <property type="match status" value="1"/>
</dbReference>
<reference evidence="6" key="1">
    <citation type="journal article" date="2019" name="Int. J. Syst. Evol. Microbiol.">
        <title>The Global Catalogue of Microorganisms (GCM) 10K type strain sequencing project: providing services to taxonomists for standard genome sequencing and annotation.</title>
        <authorList>
            <consortium name="The Broad Institute Genomics Platform"/>
            <consortium name="The Broad Institute Genome Sequencing Center for Infectious Disease"/>
            <person name="Wu L."/>
            <person name="Ma J."/>
        </authorList>
    </citation>
    <scope>NUCLEOTIDE SEQUENCE [LARGE SCALE GENOMIC DNA]</scope>
    <source>
        <strain evidence="6">JCM 4855</strain>
    </source>
</reference>
<dbReference type="Gene3D" id="1.10.10.10">
    <property type="entry name" value="Winged helix-like DNA-binding domain superfamily/Winged helix DNA-binding domain"/>
    <property type="match status" value="1"/>
</dbReference>
<dbReference type="PROSITE" id="PS51186">
    <property type="entry name" value="GNAT"/>
    <property type="match status" value="1"/>
</dbReference>
<dbReference type="GO" id="GO:0016746">
    <property type="term" value="F:acyltransferase activity"/>
    <property type="evidence" value="ECO:0007669"/>
    <property type="project" value="UniProtKB-KW"/>
</dbReference>
<dbReference type="EC" id="2.3.1.-" evidence="5"/>
<evidence type="ECO:0000259" key="4">
    <source>
        <dbReference type="PROSITE" id="PS51186"/>
    </source>
</evidence>
<keyword evidence="1 5" id="KW-0808">Transferase</keyword>
<dbReference type="Pfam" id="PF00583">
    <property type="entry name" value="Acetyltransf_1"/>
    <property type="match status" value="1"/>
</dbReference>
<feature type="domain" description="N-acetyltransferase" evidence="4">
    <location>
        <begin position="148"/>
        <end position="297"/>
    </location>
</feature>
<dbReference type="Gene3D" id="3.40.630.30">
    <property type="match status" value="1"/>
</dbReference>
<evidence type="ECO:0000313" key="6">
    <source>
        <dbReference type="Proteomes" id="UP001596409"/>
    </source>
</evidence>
<sequence>MEPVSTDDVTAFRRFNRYFTRRIGVLDDHYLGQDRPLGEARLLFEIAGSGSGVSLRDLRGRLGLDAGYLSRMVKTLQAQGMIRLSVHPQDSRLRTVEPTAAGRAEVEEQNRRAGALASGLLQGLTPDQRRELTEAMATAQRLLRLAGITVERVNGHAPDARACLDAYAADLDARFPEGFDKSDLVGAHEVSGDAGAFFVAYEEGRPVGCGALRRLEPGVGEIKHVWVHPEARRLGLARRLLDALEAEAAARGLTVVRLDTHAVLTEAQAMYEACGYTEIPAYTDHVYAAHWFEKRLGAPAADAPA</sequence>
<dbReference type="InterPro" id="IPR000182">
    <property type="entry name" value="GNAT_dom"/>
</dbReference>
<evidence type="ECO:0000256" key="1">
    <source>
        <dbReference type="ARBA" id="ARBA00022679"/>
    </source>
</evidence>
<gene>
    <name evidence="5" type="ORF">ACFQMH_15435</name>
</gene>